<dbReference type="Pfam" id="PF00106">
    <property type="entry name" value="adh_short"/>
    <property type="match status" value="1"/>
</dbReference>
<evidence type="ECO:0000313" key="4">
    <source>
        <dbReference type="EMBL" id="MFC3713094.1"/>
    </source>
</evidence>
<reference evidence="5" key="1">
    <citation type="journal article" date="2019" name="Int. J. Syst. Evol. Microbiol.">
        <title>The Global Catalogue of Microorganisms (GCM) 10K type strain sequencing project: providing services to taxonomists for standard genome sequencing and annotation.</title>
        <authorList>
            <consortium name="The Broad Institute Genomics Platform"/>
            <consortium name="The Broad Institute Genome Sequencing Center for Infectious Disease"/>
            <person name="Wu L."/>
            <person name="Ma J."/>
        </authorList>
    </citation>
    <scope>NUCLEOTIDE SEQUENCE [LARGE SCALE GENOMIC DNA]</scope>
    <source>
        <strain evidence="5">KCTC 42644</strain>
    </source>
</reference>
<sequence length="265" mass="27471">MDLKGKTVWITGASSGIGEGLARAMIGAGAAVILSGRRVAELERVAGEIGGETLVLPFEATDYDALPGVVATAEGWRGGVDMLVNNAGISQRSLGLDTGFDVYRRLMEIDFFAPLRLTQLVLPAMVARKSGHLMAISSVAGKAGSPLRTGYCAAKHAVVGYFDALRAEIAKHEIGVTVVTPGFVRTSIAANAVQGDGSTRGYSDDDIDAGISADEAAAQILAGLASGQREIPVGKAGGMEMALLDLKRANPDQVFDLMANAARNL</sequence>
<name>A0ABV7XCV6_9SPHN</name>
<dbReference type="PRINTS" id="PR00080">
    <property type="entry name" value="SDRFAMILY"/>
</dbReference>
<dbReference type="PANTHER" id="PTHR44196:SF1">
    <property type="entry name" value="DEHYDROGENASE_REDUCTASE SDR FAMILY MEMBER 7B"/>
    <property type="match status" value="1"/>
</dbReference>
<dbReference type="Proteomes" id="UP001595615">
    <property type="component" value="Unassembled WGS sequence"/>
</dbReference>
<dbReference type="PRINTS" id="PR00081">
    <property type="entry name" value="GDHRDH"/>
</dbReference>
<evidence type="ECO:0000256" key="2">
    <source>
        <dbReference type="ARBA" id="ARBA00023002"/>
    </source>
</evidence>
<gene>
    <name evidence="4" type="ORF">ACFOMD_10955</name>
</gene>
<keyword evidence="2" id="KW-0560">Oxidoreductase</keyword>
<dbReference type="InterPro" id="IPR020904">
    <property type="entry name" value="Sc_DH/Rdtase_CS"/>
</dbReference>
<evidence type="ECO:0000256" key="1">
    <source>
        <dbReference type="ARBA" id="ARBA00006484"/>
    </source>
</evidence>
<evidence type="ECO:0000256" key="3">
    <source>
        <dbReference type="RuleBase" id="RU000363"/>
    </source>
</evidence>
<dbReference type="EMBL" id="JBHRXV010000010">
    <property type="protein sequence ID" value="MFC3713094.1"/>
    <property type="molecule type" value="Genomic_DNA"/>
</dbReference>
<dbReference type="PANTHER" id="PTHR44196">
    <property type="entry name" value="DEHYDROGENASE/REDUCTASE SDR FAMILY MEMBER 7B"/>
    <property type="match status" value="1"/>
</dbReference>
<proteinExistence type="inferred from homology"/>
<dbReference type="Gene3D" id="3.40.50.720">
    <property type="entry name" value="NAD(P)-binding Rossmann-like Domain"/>
    <property type="match status" value="1"/>
</dbReference>
<organism evidence="4 5">
    <name type="scientific">Sphingoaurantiacus capsulatus</name>
    <dbReference type="NCBI Taxonomy" id="1771310"/>
    <lineage>
        <taxon>Bacteria</taxon>
        <taxon>Pseudomonadati</taxon>
        <taxon>Pseudomonadota</taxon>
        <taxon>Alphaproteobacteria</taxon>
        <taxon>Sphingomonadales</taxon>
        <taxon>Sphingosinicellaceae</taxon>
        <taxon>Sphingoaurantiacus</taxon>
    </lineage>
</organism>
<dbReference type="InterPro" id="IPR036291">
    <property type="entry name" value="NAD(P)-bd_dom_sf"/>
</dbReference>
<dbReference type="InterPro" id="IPR002347">
    <property type="entry name" value="SDR_fam"/>
</dbReference>
<dbReference type="PROSITE" id="PS00061">
    <property type="entry name" value="ADH_SHORT"/>
    <property type="match status" value="1"/>
</dbReference>
<dbReference type="SUPFAM" id="SSF51735">
    <property type="entry name" value="NAD(P)-binding Rossmann-fold domains"/>
    <property type="match status" value="1"/>
</dbReference>
<comment type="similarity">
    <text evidence="1 3">Belongs to the short-chain dehydrogenases/reductases (SDR) family.</text>
</comment>
<dbReference type="RefSeq" id="WP_380861259.1">
    <property type="nucleotide sequence ID" value="NZ_JBHRXV010000010.1"/>
</dbReference>
<accession>A0ABV7XCV6</accession>
<evidence type="ECO:0000313" key="5">
    <source>
        <dbReference type="Proteomes" id="UP001595615"/>
    </source>
</evidence>
<keyword evidence="5" id="KW-1185">Reference proteome</keyword>
<comment type="caution">
    <text evidence="4">The sequence shown here is derived from an EMBL/GenBank/DDBJ whole genome shotgun (WGS) entry which is preliminary data.</text>
</comment>
<protein>
    <submittedName>
        <fullName evidence="4">SDR family NAD(P)-dependent oxidoreductase</fullName>
    </submittedName>
</protein>